<evidence type="ECO:0000313" key="1">
    <source>
        <dbReference type="EMBL" id="QHU36601.1"/>
    </source>
</evidence>
<protein>
    <submittedName>
        <fullName evidence="1">Uncharacterized protein</fullName>
    </submittedName>
</protein>
<accession>A0A6C0M3Q6</accession>
<reference evidence="1" key="1">
    <citation type="journal article" date="2020" name="Nature">
        <title>Giant virus diversity and host interactions through global metagenomics.</title>
        <authorList>
            <person name="Schulz F."/>
            <person name="Roux S."/>
            <person name="Paez-Espino D."/>
            <person name="Jungbluth S."/>
            <person name="Walsh D.A."/>
            <person name="Denef V.J."/>
            <person name="McMahon K.D."/>
            <person name="Konstantinidis K.T."/>
            <person name="Eloe-Fadrosh E.A."/>
            <person name="Kyrpides N.C."/>
            <person name="Woyke T."/>
        </authorList>
    </citation>
    <scope>NUCLEOTIDE SEQUENCE</scope>
    <source>
        <strain evidence="1">GVMAG-S-1035231-58</strain>
    </source>
</reference>
<dbReference type="EMBL" id="MN740640">
    <property type="protein sequence ID" value="QHU36601.1"/>
    <property type="molecule type" value="Genomic_DNA"/>
</dbReference>
<name>A0A6C0M3Q6_9ZZZZ</name>
<dbReference type="AlphaFoldDB" id="A0A6C0M3Q6"/>
<organism evidence="1">
    <name type="scientific">viral metagenome</name>
    <dbReference type="NCBI Taxonomy" id="1070528"/>
    <lineage>
        <taxon>unclassified sequences</taxon>
        <taxon>metagenomes</taxon>
        <taxon>organismal metagenomes</taxon>
    </lineage>
</organism>
<sequence length="92" mass="10958">METQAQWGIQVQNFKDSEKENGIDPYSSELLARDMLSFLRYRQIRQIQLFKQQRGEEYEKFVEALTFKYHDSVLRAVGNEDLWAATLKLVNR</sequence>
<proteinExistence type="predicted"/>